<dbReference type="PANTHER" id="PTHR45138:SF9">
    <property type="entry name" value="DIGUANYLATE CYCLASE DGCM-RELATED"/>
    <property type="match status" value="1"/>
</dbReference>
<dbReference type="NCBIfam" id="TIGR00254">
    <property type="entry name" value="GGDEF"/>
    <property type="match status" value="1"/>
</dbReference>
<evidence type="ECO:0000313" key="5">
    <source>
        <dbReference type="Proteomes" id="UP001595897"/>
    </source>
</evidence>
<evidence type="ECO:0000313" key="4">
    <source>
        <dbReference type="EMBL" id="MFC4701345.1"/>
    </source>
</evidence>
<dbReference type="PANTHER" id="PTHR45138">
    <property type="entry name" value="REGULATORY COMPONENTS OF SENSORY TRANSDUCTION SYSTEM"/>
    <property type="match status" value="1"/>
</dbReference>
<gene>
    <name evidence="4" type="ORF">ACFO4O_14335</name>
</gene>
<dbReference type="GO" id="GO:0052621">
    <property type="term" value="F:diguanylate cyclase activity"/>
    <property type="evidence" value="ECO:0007669"/>
    <property type="project" value="UniProtKB-EC"/>
</dbReference>
<dbReference type="PROSITE" id="PS50887">
    <property type="entry name" value="GGDEF"/>
    <property type="match status" value="1"/>
</dbReference>
<dbReference type="InterPro" id="IPR000160">
    <property type="entry name" value="GGDEF_dom"/>
</dbReference>
<protein>
    <recommendedName>
        <fullName evidence="1">diguanylate cyclase</fullName>
        <ecNumber evidence="1">2.7.7.65</ecNumber>
    </recommendedName>
</protein>
<name>A0ABV9LZQ5_9ALTE</name>
<comment type="catalytic activity">
    <reaction evidence="2">
        <text>2 GTP = 3',3'-c-di-GMP + 2 diphosphate</text>
        <dbReference type="Rhea" id="RHEA:24898"/>
        <dbReference type="ChEBI" id="CHEBI:33019"/>
        <dbReference type="ChEBI" id="CHEBI:37565"/>
        <dbReference type="ChEBI" id="CHEBI:58805"/>
        <dbReference type="EC" id="2.7.7.65"/>
    </reaction>
</comment>
<dbReference type="InterPro" id="IPR050469">
    <property type="entry name" value="Diguanylate_Cyclase"/>
</dbReference>
<dbReference type="SMART" id="SM00267">
    <property type="entry name" value="GGDEF"/>
    <property type="match status" value="1"/>
</dbReference>
<keyword evidence="4" id="KW-0548">Nucleotidyltransferase</keyword>
<keyword evidence="5" id="KW-1185">Reference proteome</keyword>
<keyword evidence="4" id="KW-0808">Transferase</keyword>
<dbReference type="EC" id="2.7.7.65" evidence="1"/>
<dbReference type="CDD" id="cd01949">
    <property type="entry name" value="GGDEF"/>
    <property type="match status" value="1"/>
</dbReference>
<organism evidence="4 5">
    <name type="scientific">Glaciecola siphonariae</name>
    <dbReference type="NCBI Taxonomy" id="521012"/>
    <lineage>
        <taxon>Bacteria</taxon>
        <taxon>Pseudomonadati</taxon>
        <taxon>Pseudomonadota</taxon>
        <taxon>Gammaproteobacteria</taxon>
        <taxon>Alteromonadales</taxon>
        <taxon>Alteromonadaceae</taxon>
        <taxon>Glaciecola</taxon>
    </lineage>
</organism>
<dbReference type="RefSeq" id="WP_382409744.1">
    <property type="nucleotide sequence ID" value="NZ_JBHSGU010000009.1"/>
</dbReference>
<evidence type="ECO:0000259" key="3">
    <source>
        <dbReference type="PROSITE" id="PS50887"/>
    </source>
</evidence>
<dbReference type="InterPro" id="IPR029787">
    <property type="entry name" value="Nucleotide_cyclase"/>
</dbReference>
<dbReference type="Pfam" id="PF00990">
    <property type="entry name" value="GGDEF"/>
    <property type="match status" value="1"/>
</dbReference>
<dbReference type="SUPFAM" id="SSF55073">
    <property type="entry name" value="Nucleotide cyclase"/>
    <property type="match status" value="1"/>
</dbReference>
<accession>A0ABV9LZQ5</accession>
<proteinExistence type="predicted"/>
<evidence type="ECO:0000256" key="1">
    <source>
        <dbReference type="ARBA" id="ARBA00012528"/>
    </source>
</evidence>
<dbReference type="Gene3D" id="3.30.70.270">
    <property type="match status" value="1"/>
</dbReference>
<reference evidence="5" key="1">
    <citation type="journal article" date="2019" name="Int. J. Syst. Evol. Microbiol.">
        <title>The Global Catalogue of Microorganisms (GCM) 10K type strain sequencing project: providing services to taxonomists for standard genome sequencing and annotation.</title>
        <authorList>
            <consortium name="The Broad Institute Genomics Platform"/>
            <consortium name="The Broad Institute Genome Sequencing Center for Infectious Disease"/>
            <person name="Wu L."/>
            <person name="Ma J."/>
        </authorList>
    </citation>
    <scope>NUCLEOTIDE SEQUENCE [LARGE SCALE GENOMIC DNA]</scope>
    <source>
        <strain evidence="5">KACC 12507</strain>
    </source>
</reference>
<comment type="caution">
    <text evidence="4">The sequence shown here is derived from an EMBL/GenBank/DDBJ whole genome shotgun (WGS) entry which is preliminary data.</text>
</comment>
<feature type="domain" description="GGDEF" evidence="3">
    <location>
        <begin position="22"/>
        <end position="154"/>
    </location>
</feature>
<dbReference type="EMBL" id="JBHSGU010000009">
    <property type="protein sequence ID" value="MFC4701345.1"/>
    <property type="molecule type" value="Genomic_DNA"/>
</dbReference>
<evidence type="ECO:0000256" key="2">
    <source>
        <dbReference type="ARBA" id="ARBA00034247"/>
    </source>
</evidence>
<dbReference type="InterPro" id="IPR043128">
    <property type="entry name" value="Rev_trsase/Diguanyl_cyclase"/>
</dbReference>
<dbReference type="Proteomes" id="UP001595897">
    <property type="component" value="Unassembled WGS sequence"/>
</dbReference>
<sequence length="160" mass="17949">MCSIDVVKALEKEHSTVKLFKGECAIAIIDIDRFKSVNDTYGHDIGDRAIKHIAEILQVNTNSTDIVARAGGEEFCIVMPQQDMQQSLFKLEQIRKQIELKPLVTDDYHIQMTVSIGLASMLEANSSSQAMKFADTALYGAKEAGRNRVVQYNNRLKRKS</sequence>